<dbReference type="PRINTS" id="PR00821">
    <property type="entry name" value="TAGLIPASE"/>
</dbReference>
<dbReference type="Gene3D" id="3.40.50.1820">
    <property type="entry name" value="alpha/beta hydrolase"/>
    <property type="match status" value="1"/>
</dbReference>
<sequence length="346" mass="37142">MKVVIILAICALTAVAAVAIPEGKNVSGEDGWYIPQADGSLVWVSTEEGEQILADLEQQEEMQSRLLPVPVTFYLYTNSNPSKGVKITETVKSITDSDFDASNPTRFVIHGWTQSYTAGMNKDIRASWLARGKYNVIIVDWARARSVDYASSVAAVPKTGEKVASMINFLVDNFGMNLDETEVIGHSLGAHVAGYAGKNTKNGMLHAIVGLDPALPLFSYNKPNKRLNANDANYVESIQTNGGQLGFLKPIGKGAFYPNGGKSQPGCLLDVTGACSHGRSTSYYAEAVARDDFPSMSCGDYQEAVKDACGSSYSGVKMGAVTNAYMVNGDYYVPVHSSSPYGYGYA</sequence>
<proteinExistence type="inferred from homology"/>
<keyword evidence="5" id="KW-0732">Signal</keyword>
<gene>
    <name evidence="7" type="primary">LIPR2</name>
</gene>
<feature type="chain" id="PRO_5001557584" evidence="5">
    <location>
        <begin position="20"/>
        <end position="346"/>
    </location>
</feature>
<dbReference type="OrthoDB" id="199913at2759"/>
<dbReference type="GO" id="GO:0016298">
    <property type="term" value="F:lipase activity"/>
    <property type="evidence" value="ECO:0007669"/>
    <property type="project" value="InterPro"/>
</dbReference>
<dbReference type="InterPro" id="IPR000734">
    <property type="entry name" value="TAG_lipase"/>
</dbReference>
<comment type="similarity">
    <text evidence="2 4">Belongs to the AB hydrolase superfamily. Lipase family.</text>
</comment>
<comment type="subcellular location">
    <subcellularLocation>
        <location evidence="1">Secreted</location>
    </subcellularLocation>
</comment>
<evidence type="ECO:0000256" key="4">
    <source>
        <dbReference type="RuleBase" id="RU004262"/>
    </source>
</evidence>
<evidence type="ECO:0000256" key="3">
    <source>
        <dbReference type="ARBA" id="ARBA00022525"/>
    </source>
</evidence>
<dbReference type="FunFam" id="3.40.50.1820:FF:000076">
    <property type="entry name" value="phospholipase A1"/>
    <property type="match status" value="1"/>
</dbReference>
<name>A0A034W552_BACDO</name>
<dbReference type="InterPro" id="IPR013818">
    <property type="entry name" value="Lipase"/>
</dbReference>
<dbReference type="InterPro" id="IPR033906">
    <property type="entry name" value="Lipase_N"/>
</dbReference>
<evidence type="ECO:0000313" key="7">
    <source>
        <dbReference type="EMBL" id="JAC49442.1"/>
    </source>
</evidence>
<dbReference type="GO" id="GO:0017171">
    <property type="term" value="F:serine hydrolase activity"/>
    <property type="evidence" value="ECO:0007669"/>
    <property type="project" value="TreeGrafter"/>
</dbReference>
<dbReference type="CDD" id="cd00707">
    <property type="entry name" value="Pancreat_lipase_like"/>
    <property type="match status" value="1"/>
</dbReference>
<dbReference type="PANTHER" id="PTHR11610:SF150">
    <property type="entry name" value="FI01825P-RELATED"/>
    <property type="match status" value="1"/>
</dbReference>
<dbReference type="PANTHER" id="PTHR11610">
    <property type="entry name" value="LIPASE"/>
    <property type="match status" value="1"/>
</dbReference>
<dbReference type="AlphaFoldDB" id="A0A034W552"/>
<dbReference type="GO" id="GO:0016042">
    <property type="term" value="P:lipid catabolic process"/>
    <property type="evidence" value="ECO:0007669"/>
    <property type="project" value="TreeGrafter"/>
</dbReference>
<dbReference type="InterPro" id="IPR029058">
    <property type="entry name" value="AB_hydrolase_fold"/>
</dbReference>
<dbReference type="EMBL" id="GAKP01009510">
    <property type="protein sequence ID" value="JAC49442.1"/>
    <property type="molecule type" value="Transcribed_RNA"/>
</dbReference>
<evidence type="ECO:0000259" key="6">
    <source>
        <dbReference type="Pfam" id="PF00151"/>
    </source>
</evidence>
<keyword evidence="3" id="KW-0964">Secreted</keyword>
<reference evidence="7" key="1">
    <citation type="journal article" date="2014" name="BMC Genomics">
        <title>Characterizing the developmental transcriptome of the oriental fruit fly, Bactrocera dorsalis (Diptera: Tephritidae) through comparative genomic analysis with Drosophila melanogaster utilizing modENCODE datasets.</title>
        <authorList>
            <person name="Geib S.M."/>
            <person name="Calla B."/>
            <person name="Hall B."/>
            <person name="Hou S."/>
            <person name="Manoukis N.C."/>
        </authorList>
    </citation>
    <scope>NUCLEOTIDE SEQUENCE</scope>
    <source>
        <strain evidence="7">Punador</strain>
    </source>
</reference>
<dbReference type="GO" id="GO:0005615">
    <property type="term" value="C:extracellular space"/>
    <property type="evidence" value="ECO:0007669"/>
    <property type="project" value="TreeGrafter"/>
</dbReference>
<feature type="signal peptide" evidence="5">
    <location>
        <begin position="1"/>
        <end position="19"/>
    </location>
</feature>
<dbReference type="Pfam" id="PF00151">
    <property type="entry name" value="Lipase"/>
    <property type="match status" value="1"/>
</dbReference>
<evidence type="ECO:0000256" key="1">
    <source>
        <dbReference type="ARBA" id="ARBA00004613"/>
    </source>
</evidence>
<evidence type="ECO:0000256" key="5">
    <source>
        <dbReference type="SAM" id="SignalP"/>
    </source>
</evidence>
<accession>A0A034W552</accession>
<evidence type="ECO:0000256" key="2">
    <source>
        <dbReference type="ARBA" id="ARBA00010701"/>
    </source>
</evidence>
<organism evidence="7">
    <name type="scientific">Bactrocera dorsalis</name>
    <name type="common">Oriental fruit fly</name>
    <name type="synonym">Dacus dorsalis</name>
    <dbReference type="NCBI Taxonomy" id="27457"/>
    <lineage>
        <taxon>Eukaryota</taxon>
        <taxon>Metazoa</taxon>
        <taxon>Ecdysozoa</taxon>
        <taxon>Arthropoda</taxon>
        <taxon>Hexapoda</taxon>
        <taxon>Insecta</taxon>
        <taxon>Pterygota</taxon>
        <taxon>Neoptera</taxon>
        <taxon>Endopterygota</taxon>
        <taxon>Diptera</taxon>
        <taxon>Brachycera</taxon>
        <taxon>Muscomorpha</taxon>
        <taxon>Tephritoidea</taxon>
        <taxon>Tephritidae</taxon>
        <taxon>Bactrocera</taxon>
        <taxon>Bactrocera</taxon>
    </lineage>
</organism>
<protein>
    <submittedName>
        <fullName evidence="7">Pancreatic lipase-related protein 2</fullName>
    </submittedName>
</protein>
<dbReference type="SUPFAM" id="SSF53474">
    <property type="entry name" value="alpha/beta-Hydrolases"/>
    <property type="match status" value="1"/>
</dbReference>
<feature type="domain" description="Lipase" evidence="6">
    <location>
        <begin position="59"/>
        <end position="341"/>
    </location>
</feature>